<evidence type="ECO:0000313" key="2">
    <source>
        <dbReference type="Proteomes" id="UP000427842"/>
    </source>
</evidence>
<reference evidence="1 2" key="1">
    <citation type="submission" date="2018-09" db="EMBL/GenBank/DDBJ databases">
        <title>Genome sequence and characterization of the bcs clusters for the production of nanocellulose from the low pH resistant strain Komagataeibacter medellinensis ID13488.</title>
        <authorList>
            <person name="Hernandez-Arriaga A.M."/>
            <person name="Del Cerro C."/>
            <person name="Urbina L."/>
            <person name="Eceiza A."/>
            <person name="Retegi A."/>
            <person name="Prieto M.A."/>
        </authorList>
    </citation>
    <scope>NUCLEOTIDE SEQUENCE [LARGE SCALE GENOMIC DNA]</scope>
    <source>
        <strain evidence="1 2">ID13488</strain>
    </source>
</reference>
<accession>A0ABQ6VV30</accession>
<proteinExistence type="predicted"/>
<keyword evidence="2" id="KW-1185">Reference proteome</keyword>
<dbReference type="RefSeq" id="WP_153469439.1">
    <property type="nucleotide sequence ID" value="NZ_QYAZ01000001.1"/>
</dbReference>
<name>A0ABQ6VV30_9PROT</name>
<comment type="caution">
    <text evidence="1">The sequence shown here is derived from an EMBL/GenBank/DDBJ whole genome shotgun (WGS) entry which is preliminary data.</text>
</comment>
<organism evidence="1 2">
    <name type="scientific">Komagataeibacter medellinensis</name>
    <dbReference type="NCBI Taxonomy" id="1177712"/>
    <lineage>
        <taxon>Bacteria</taxon>
        <taxon>Pseudomonadati</taxon>
        <taxon>Pseudomonadota</taxon>
        <taxon>Alphaproteobacteria</taxon>
        <taxon>Acetobacterales</taxon>
        <taxon>Acetobacteraceae</taxon>
        <taxon>Komagataeibacter</taxon>
    </lineage>
</organism>
<gene>
    <name evidence="1" type="ORF">D3W54_06930</name>
</gene>
<evidence type="ECO:0000313" key="1">
    <source>
        <dbReference type="EMBL" id="KAB8123976.1"/>
    </source>
</evidence>
<dbReference type="EMBL" id="QYAZ01000001">
    <property type="protein sequence ID" value="KAB8123976.1"/>
    <property type="molecule type" value="Genomic_DNA"/>
</dbReference>
<sequence>MSHTTPLAQLRHSTHSMRETAIRMREIKDPRTLTAADFRDLGDWLMRQCIEIDGAIGTAALAGHLPHLGRVVIEAEFREVGA</sequence>
<protein>
    <submittedName>
        <fullName evidence="1">Uncharacterized protein</fullName>
    </submittedName>
</protein>
<dbReference type="Proteomes" id="UP000427842">
    <property type="component" value="Unassembled WGS sequence"/>
</dbReference>